<keyword evidence="3" id="KW-1185">Reference proteome</keyword>
<dbReference type="InterPro" id="IPR018391">
    <property type="entry name" value="PQQ_b-propeller_rpt"/>
</dbReference>
<gene>
    <name evidence="2" type="ORF">DPM19_27500</name>
</gene>
<dbReference type="Gene3D" id="2.130.10.10">
    <property type="entry name" value="YVTN repeat-like/Quinoprotein amine dehydrogenase"/>
    <property type="match status" value="2"/>
</dbReference>
<sequence>MCPPCPSSRGGRENKRVVDVDRSPWRAEVDGTVARLAVAGGAVYAGCGSAVYALDAASGRQLWCHDTGTPGPFRVAGDTIYVTGGGRVRALDVRTGGERWQCPGVIPSLPAADADRVCVLGDTPRWGRSLRVLDARTGAERWRIETESRLSAPATIGDLVVVGFADGALLAFKARNGKVRWRVNPEQWHPDWPDRGGAVTVAAAVDGTVYAAGIPHLTPPLGFVAGIDAARGRIRWVTIATLDPGPERPDEGDAPVLPVQDGLWFGGPDGLTLLDGRAGAVRVGLAGPDARFSPPAVHGALLVAGLGGRRVEAYDVVAGRSQWALGDSLSPVDAPPAPVAVAGDRVIIGSVGWVWAVDARTGQGEQ</sequence>
<organism evidence="2 3">
    <name type="scientific">Actinomadura craniellae</name>
    <dbReference type="NCBI Taxonomy" id="2231787"/>
    <lineage>
        <taxon>Bacteria</taxon>
        <taxon>Bacillati</taxon>
        <taxon>Actinomycetota</taxon>
        <taxon>Actinomycetes</taxon>
        <taxon>Streptosporangiales</taxon>
        <taxon>Thermomonosporaceae</taxon>
        <taxon>Actinomadura</taxon>
    </lineage>
</organism>
<comment type="caution">
    <text evidence="2">The sequence shown here is derived from an EMBL/GenBank/DDBJ whole genome shotgun (WGS) entry which is preliminary data.</text>
</comment>
<reference evidence="2 3" key="1">
    <citation type="submission" date="2018-06" db="EMBL/GenBank/DDBJ databases">
        <title>Actinomadura craniellae sp. nov. isolated from marine sponge Craniella sp.</title>
        <authorList>
            <person name="Li L."/>
            <person name="Xu Q.H."/>
            <person name="Lin H.W."/>
            <person name="Lu Y.H."/>
        </authorList>
    </citation>
    <scope>NUCLEOTIDE SEQUENCE [LARGE SCALE GENOMIC DNA]</scope>
    <source>
        <strain evidence="2 3">LHW63021</strain>
    </source>
</reference>
<evidence type="ECO:0000313" key="2">
    <source>
        <dbReference type="EMBL" id="RAY12085.1"/>
    </source>
</evidence>
<name>A0A365GZ16_9ACTN</name>
<dbReference type="Proteomes" id="UP000251891">
    <property type="component" value="Unassembled WGS sequence"/>
</dbReference>
<dbReference type="PANTHER" id="PTHR34512:SF30">
    <property type="entry name" value="OUTER MEMBRANE PROTEIN ASSEMBLY FACTOR BAMB"/>
    <property type="match status" value="1"/>
</dbReference>
<accession>A0A365GZ16</accession>
<evidence type="ECO:0000259" key="1">
    <source>
        <dbReference type="Pfam" id="PF13360"/>
    </source>
</evidence>
<dbReference type="EMBL" id="QLYX01000015">
    <property type="protein sequence ID" value="RAY12085.1"/>
    <property type="molecule type" value="Genomic_DNA"/>
</dbReference>
<dbReference type="InterPro" id="IPR011047">
    <property type="entry name" value="Quinoprotein_ADH-like_sf"/>
</dbReference>
<dbReference type="InterPro" id="IPR015943">
    <property type="entry name" value="WD40/YVTN_repeat-like_dom_sf"/>
</dbReference>
<dbReference type="PANTHER" id="PTHR34512">
    <property type="entry name" value="CELL SURFACE PROTEIN"/>
    <property type="match status" value="1"/>
</dbReference>
<protein>
    <recommendedName>
        <fullName evidence="1">Pyrrolo-quinoline quinone repeat domain-containing protein</fullName>
    </recommendedName>
</protein>
<dbReference type="SUPFAM" id="SSF50998">
    <property type="entry name" value="Quinoprotein alcohol dehydrogenase-like"/>
    <property type="match status" value="2"/>
</dbReference>
<dbReference type="AlphaFoldDB" id="A0A365GZ16"/>
<evidence type="ECO:0000313" key="3">
    <source>
        <dbReference type="Proteomes" id="UP000251891"/>
    </source>
</evidence>
<dbReference type="SMART" id="SM00564">
    <property type="entry name" value="PQQ"/>
    <property type="match status" value="5"/>
</dbReference>
<feature type="domain" description="Pyrrolo-quinoline quinone repeat" evidence="1">
    <location>
        <begin position="50"/>
        <end position="237"/>
    </location>
</feature>
<dbReference type="Pfam" id="PF13360">
    <property type="entry name" value="PQQ_2"/>
    <property type="match status" value="1"/>
</dbReference>
<dbReference type="InterPro" id="IPR002372">
    <property type="entry name" value="PQQ_rpt_dom"/>
</dbReference>
<proteinExistence type="predicted"/>